<evidence type="ECO:0000313" key="5">
    <source>
        <dbReference type="EMBL" id="KAK4776456.1"/>
    </source>
</evidence>
<evidence type="ECO:0000256" key="4">
    <source>
        <dbReference type="SAM" id="MobiDB-lite"/>
    </source>
</evidence>
<comment type="similarity">
    <text evidence="3">Belongs to the GRAS family.</text>
</comment>
<sequence length="130" mass="14611">MECRGWLATLRTGLAHYFPDGLEARLAGSGTEVYKAVMNNPPNAVDVLKAYHLYLTVCPFKKISNKIIMKVAENAERLHIMDSGILYGFQWPCLIQRLSSRPGGAPRLRITGIDHPQPGFRPTERVEETM</sequence>
<evidence type="ECO:0000313" key="6">
    <source>
        <dbReference type="Proteomes" id="UP001346149"/>
    </source>
</evidence>
<dbReference type="EMBL" id="JAXQNO010000018">
    <property type="protein sequence ID" value="KAK4776456.1"/>
    <property type="molecule type" value="Genomic_DNA"/>
</dbReference>
<evidence type="ECO:0000256" key="2">
    <source>
        <dbReference type="ARBA" id="ARBA00023163"/>
    </source>
</evidence>
<dbReference type="AlphaFoldDB" id="A0AAN7L0A1"/>
<reference evidence="5 6" key="1">
    <citation type="journal article" date="2023" name="Hortic Res">
        <title>Pangenome of water caltrop reveals structural variations and asymmetric subgenome divergence after allopolyploidization.</title>
        <authorList>
            <person name="Zhang X."/>
            <person name="Chen Y."/>
            <person name="Wang L."/>
            <person name="Yuan Y."/>
            <person name="Fang M."/>
            <person name="Shi L."/>
            <person name="Lu R."/>
            <person name="Comes H.P."/>
            <person name="Ma Y."/>
            <person name="Chen Y."/>
            <person name="Huang G."/>
            <person name="Zhou Y."/>
            <person name="Zheng Z."/>
            <person name="Qiu Y."/>
        </authorList>
    </citation>
    <scope>NUCLEOTIDE SEQUENCE [LARGE SCALE GENOMIC DNA]</scope>
    <source>
        <strain evidence="5">F231</strain>
    </source>
</reference>
<dbReference type="PROSITE" id="PS50985">
    <property type="entry name" value="GRAS"/>
    <property type="match status" value="1"/>
</dbReference>
<keyword evidence="1" id="KW-0805">Transcription regulation</keyword>
<gene>
    <name evidence="5" type="ORF">SAY86_005144</name>
</gene>
<feature type="region of interest" description="Disordered" evidence="4">
    <location>
        <begin position="109"/>
        <end position="130"/>
    </location>
</feature>
<proteinExistence type="inferred from homology"/>
<dbReference type="Pfam" id="PF03514">
    <property type="entry name" value="GRAS"/>
    <property type="match status" value="1"/>
</dbReference>
<evidence type="ECO:0000256" key="1">
    <source>
        <dbReference type="ARBA" id="ARBA00023015"/>
    </source>
</evidence>
<dbReference type="InterPro" id="IPR005202">
    <property type="entry name" value="TF_GRAS"/>
</dbReference>
<evidence type="ECO:0000256" key="3">
    <source>
        <dbReference type="PROSITE-ProRule" id="PRU01191"/>
    </source>
</evidence>
<protein>
    <submittedName>
        <fullName evidence="5">Uncharacterized protein</fullName>
    </submittedName>
</protein>
<comment type="caution">
    <text evidence="3">Lacks conserved residue(s) required for the propagation of feature annotation.</text>
</comment>
<comment type="caution">
    <text evidence="5">The sequence shown here is derived from an EMBL/GenBank/DDBJ whole genome shotgun (WGS) entry which is preliminary data.</text>
</comment>
<keyword evidence="2" id="KW-0804">Transcription</keyword>
<name>A0AAN7L0A1_TRANT</name>
<organism evidence="5 6">
    <name type="scientific">Trapa natans</name>
    <name type="common">Water chestnut</name>
    <dbReference type="NCBI Taxonomy" id="22666"/>
    <lineage>
        <taxon>Eukaryota</taxon>
        <taxon>Viridiplantae</taxon>
        <taxon>Streptophyta</taxon>
        <taxon>Embryophyta</taxon>
        <taxon>Tracheophyta</taxon>
        <taxon>Spermatophyta</taxon>
        <taxon>Magnoliopsida</taxon>
        <taxon>eudicotyledons</taxon>
        <taxon>Gunneridae</taxon>
        <taxon>Pentapetalae</taxon>
        <taxon>rosids</taxon>
        <taxon>malvids</taxon>
        <taxon>Myrtales</taxon>
        <taxon>Lythraceae</taxon>
        <taxon>Trapa</taxon>
    </lineage>
</organism>
<dbReference type="PANTHER" id="PTHR31636">
    <property type="entry name" value="OSJNBA0084A10.13 PROTEIN-RELATED"/>
    <property type="match status" value="1"/>
</dbReference>
<keyword evidence="6" id="KW-1185">Reference proteome</keyword>
<accession>A0AAN7L0A1</accession>
<dbReference type="Proteomes" id="UP001346149">
    <property type="component" value="Unassembled WGS sequence"/>
</dbReference>